<evidence type="ECO:0000313" key="2">
    <source>
        <dbReference type="Proteomes" id="UP000035740"/>
    </source>
</evidence>
<dbReference type="EMBL" id="KQ099344">
    <property type="protein sequence ID" value="KMS93756.1"/>
    <property type="molecule type" value="Genomic_DNA"/>
</dbReference>
<sequence length="100" mass="10891">SAAFELQRVANFGSDNQRDNLKQGQTDPQAHDVVAIDSIGEDIANPGPAGRFRAAAQIVHESGALRLGHVQPDTLRRLLPGRVFEVHIDAECDFEDDNSD</sequence>
<dbReference type="Gramene" id="KMS93756">
    <property type="protein sequence ID" value="KMS93756"/>
    <property type="gene ID" value="BVRB_028280"/>
</dbReference>
<proteinExistence type="predicted"/>
<keyword evidence="2" id="KW-1185">Reference proteome</keyword>
<protein>
    <submittedName>
        <fullName evidence="1">Uncharacterized protein</fullName>
    </submittedName>
</protein>
<organism evidence="1 2">
    <name type="scientific">Beta vulgaris subsp. vulgaris</name>
    <name type="common">Beet</name>
    <dbReference type="NCBI Taxonomy" id="3555"/>
    <lineage>
        <taxon>Eukaryota</taxon>
        <taxon>Viridiplantae</taxon>
        <taxon>Streptophyta</taxon>
        <taxon>Embryophyta</taxon>
        <taxon>Tracheophyta</taxon>
        <taxon>Spermatophyta</taxon>
        <taxon>Magnoliopsida</taxon>
        <taxon>eudicotyledons</taxon>
        <taxon>Gunneridae</taxon>
        <taxon>Pentapetalae</taxon>
        <taxon>Caryophyllales</taxon>
        <taxon>Chenopodiaceae</taxon>
        <taxon>Betoideae</taxon>
        <taxon>Beta</taxon>
    </lineage>
</organism>
<feature type="non-terminal residue" evidence="1">
    <location>
        <position position="1"/>
    </location>
</feature>
<dbReference type="AlphaFoldDB" id="A0A0J8AYG0"/>
<dbReference type="Proteomes" id="UP000035740">
    <property type="component" value="Unassembled WGS sequence"/>
</dbReference>
<accession>A0A0J8AYG0</accession>
<name>A0A0J8AYG0_BETVV</name>
<reference evidence="1 2" key="1">
    <citation type="journal article" date="2014" name="Nature">
        <title>The genome of the recently domesticated crop plant sugar beet (Beta vulgaris).</title>
        <authorList>
            <person name="Dohm J.C."/>
            <person name="Minoche A.E."/>
            <person name="Holtgrawe D."/>
            <person name="Capella-Gutierrez S."/>
            <person name="Zakrzewski F."/>
            <person name="Tafer H."/>
            <person name="Rupp O."/>
            <person name="Sorensen T.R."/>
            <person name="Stracke R."/>
            <person name="Reinhardt R."/>
            <person name="Goesmann A."/>
            <person name="Kraft T."/>
            <person name="Schulz B."/>
            <person name="Stadler P.F."/>
            <person name="Schmidt T."/>
            <person name="Gabaldon T."/>
            <person name="Lehrach H."/>
            <person name="Weisshaar B."/>
            <person name="Himmelbauer H."/>
        </authorList>
    </citation>
    <scope>NUCLEOTIDE SEQUENCE [LARGE SCALE GENOMIC DNA]</scope>
    <source>
        <tissue evidence="1">Taproot</tissue>
    </source>
</reference>
<gene>
    <name evidence="1" type="ORF">BVRB_028280</name>
</gene>
<evidence type="ECO:0000313" key="1">
    <source>
        <dbReference type="EMBL" id="KMS93756.1"/>
    </source>
</evidence>